<comment type="caution">
    <text evidence="1">The sequence shown here is derived from an EMBL/GenBank/DDBJ whole genome shotgun (WGS) entry which is preliminary data.</text>
</comment>
<proteinExistence type="predicted"/>
<dbReference type="EMBL" id="CM023476">
    <property type="protein sequence ID" value="KAH7940664.1"/>
    <property type="molecule type" value="Genomic_DNA"/>
</dbReference>
<accession>A0ACB8CD57</accession>
<evidence type="ECO:0000313" key="2">
    <source>
        <dbReference type="Proteomes" id="UP000821865"/>
    </source>
</evidence>
<sequence length="692" mass="75841">MAREVQQLRTEIEQLRESVSVMNTFYEEMKRKNELVTGENKSLQKCNDQLTAKIADMEQRSRINNIEIKGVPAKKGEDCTDILRKMGDVIGCPVHQADIDAVHRHPDDSLTILSVSARHQKPIKGKPLMFAFRQDNIHESPTTTSRAASTVARRSHFLAASGDAIAPFLSGVLGAHRVRPNLRRNVVAVDTLPGEDLTALLAVRVICDVLGLESSVPVVAVTRSGDAVTLRFAGDDVPEEILLFRRRLVVRPRLPRPLQCGRCGLFGHATGTCSRELRCLQCARRHPTSCCTVERLRCLRCGVPHAATDPRCPQWQLERRIAANLASSKPRITRKQALELARSSGSAATMPPNNVPMASGPRSCGQLHHSCSWGSPILRSSTAARKQAAATATAWVIRPLPTAARRSPPERQHRLQASSWSRRSPRRFAPSSTRSPPTRRNVTCVWQHWQCMTPWFSMASTPREQRPRIVQWNVRSMRRRHPELADGALLDECDVLALQETSVRAGELNLPCFVAYHSATSCQQAPCTASQCVDPSHPGSRSRASLYQPGRGGPAQPASRASQSTALGDAHRQARALDCIQPLGRGLPASWSSLCYLLNDPRARSRPSRILGAVLRPRVPRCPALSIAVARSITNAQLARAARGHVLPSARGLDEADGDPPATSLSPSRAHGPPALFPDGWHPGGDYRAVRG</sequence>
<reference evidence="1" key="1">
    <citation type="submission" date="2020-05" db="EMBL/GenBank/DDBJ databases">
        <title>Large-scale comparative analyses of tick genomes elucidate their genetic diversity and vector capacities.</title>
        <authorList>
            <person name="Jia N."/>
            <person name="Wang J."/>
            <person name="Shi W."/>
            <person name="Du L."/>
            <person name="Sun Y."/>
            <person name="Zhan W."/>
            <person name="Jiang J."/>
            <person name="Wang Q."/>
            <person name="Zhang B."/>
            <person name="Ji P."/>
            <person name="Sakyi L.B."/>
            <person name="Cui X."/>
            <person name="Yuan T."/>
            <person name="Jiang B."/>
            <person name="Yang W."/>
            <person name="Lam T.T.-Y."/>
            <person name="Chang Q."/>
            <person name="Ding S."/>
            <person name="Wang X."/>
            <person name="Zhu J."/>
            <person name="Ruan X."/>
            <person name="Zhao L."/>
            <person name="Wei J."/>
            <person name="Que T."/>
            <person name="Du C."/>
            <person name="Cheng J."/>
            <person name="Dai P."/>
            <person name="Han X."/>
            <person name="Huang E."/>
            <person name="Gao Y."/>
            <person name="Liu J."/>
            <person name="Shao H."/>
            <person name="Ye R."/>
            <person name="Li L."/>
            <person name="Wei W."/>
            <person name="Wang X."/>
            <person name="Wang C."/>
            <person name="Yang T."/>
            <person name="Huo Q."/>
            <person name="Li W."/>
            <person name="Guo W."/>
            <person name="Chen H."/>
            <person name="Zhou L."/>
            <person name="Ni X."/>
            <person name="Tian J."/>
            <person name="Zhou Y."/>
            <person name="Sheng Y."/>
            <person name="Liu T."/>
            <person name="Pan Y."/>
            <person name="Xia L."/>
            <person name="Li J."/>
            <person name="Zhao F."/>
            <person name="Cao W."/>
        </authorList>
    </citation>
    <scope>NUCLEOTIDE SEQUENCE</scope>
    <source>
        <strain evidence="1">Dsil-2018</strain>
    </source>
</reference>
<protein>
    <submittedName>
        <fullName evidence="1">Uncharacterized protein</fullName>
    </submittedName>
</protein>
<organism evidence="1 2">
    <name type="scientific">Dermacentor silvarum</name>
    <name type="common">Tick</name>
    <dbReference type="NCBI Taxonomy" id="543639"/>
    <lineage>
        <taxon>Eukaryota</taxon>
        <taxon>Metazoa</taxon>
        <taxon>Ecdysozoa</taxon>
        <taxon>Arthropoda</taxon>
        <taxon>Chelicerata</taxon>
        <taxon>Arachnida</taxon>
        <taxon>Acari</taxon>
        <taxon>Parasitiformes</taxon>
        <taxon>Ixodida</taxon>
        <taxon>Ixodoidea</taxon>
        <taxon>Ixodidae</taxon>
        <taxon>Rhipicephalinae</taxon>
        <taxon>Dermacentor</taxon>
    </lineage>
</organism>
<dbReference type="Proteomes" id="UP000821865">
    <property type="component" value="Chromosome 7"/>
</dbReference>
<name>A0ACB8CD57_DERSI</name>
<evidence type="ECO:0000313" key="1">
    <source>
        <dbReference type="EMBL" id="KAH7940664.1"/>
    </source>
</evidence>
<keyword evidence="2" id="KW-1185">Reference proteome</keyword>
<gene>
    <name evidence="1" type="ORF">HPB49_003366</name>
</gene>